<accession>A0A8B8BF93</accession>
<dbReference type="SUPFAM" id="SSF57845">
    <property type="entry name" value="B-box zinc-binding domain"/>
    <property type="match status" value="1"/>
</dbReference>
<reference evidence="3" key="1">
    <citation type="submission" date="2024-06" db="UniProtKB">
        <authorList>
            <consortium name="RefSeq"/>
        </authorList>
    </citation>
    <scope>NUCLEOTIDE SEQUENCE [LARGE SCALE GENOMIC DNA]</scope>
</reference>
<evidence type="ECO:0000259" key="2">
    <source>
        <dbReference type="PROSITE" id="PS50119"/>
    </source>
</evidence>
<reference evidence="4" key="2">
    <citation type="submission" date="2025-08" db="UniProtKB">
        <authorList>
            <consortium name="RefSeq"/>
        </authorList>
    </citation>
    <scope>IDENTIFICATION</scope>
    <source>
        <tissue evidence="4">Whole sample</tissue>
    </source>
</reference>
<keyword evidence="1" id="KW-0863">Zinc-finger</keyword>
<dbReference type="OrthoDB" id="6265224at2759"/>
<dbReference type="InterPro" id="IPR011042">
    <property type="entry name" value="6-blade_b-propeller_TolB-like"/>
</dbReference>
<dbReference type="SUPFAM" id="SSF63829">
    <property type="entry name" value="Calcium-dependent phosphotriesterase"/>
    <property type="match status" value="1"/>
</dbReference>
<organism evidence="3 4">
    <name type="scientific">Crassostrea virginica</name>
    <name type="common">Eastern oyster</name>
    <dbReference type="NCBI Taxonomy" id="6565"/>
    <lineage>
        <taxon>Eukaryota</taxon>
        <taxon>Metazoa</taxon>
        <taxon>Spiralia</taxon>
        <taxon>Lophotrochozoa</taxon>
        <taxon>Mollusca</taxon>
        <taxon>Bivalvia</taxon>
        <taxon>Autobranchia</taxon>
        <taxon>Pteriomorphia</taxon>
        <taxon>Ostreida</taxon>
        <taxon>Ostreoidea</taxon>
        <taxon>Ostreidae</taxon>
        <taxon>Crassostrea</taxon>
    </lineage>
</organism>
<feature type="domain" description="B box-type" evidence="2">
    <location>
        <begin position="80"/>
        <end position="110"/>
    </location>
</feature>
<dbReference type="Gene3D" id="3.30.160.60">
    <property type="entry name" value="Classic Zinc Finger"/>
    <property type="match status" value="1"/>
</dbReference>
<dbReference type="SUPFAM" id="SSF101898">
    <property type="entry name" value="NHL repeat"/>
    <property type="match status" value="1"/>
</dbReference>
<dbReference type="InterPro" id="IPR050952">
    <property type="entry name" value="TRIM-NHL_E3_ligases"/>
</dbReference>
<proteinExistence type="predicted"/>
<protein>
    <submittedName>
        <fullName evidence="4">Uncharacterized protein LOC111109985</fullName>
    </submittedName>
</protein>
<dbReference type="GO" id="GO:0000209">
    <property type="term" value="P:protein polyubiquitination"/>
    <property type="evidence" value="ECO:0007669"/>
    <property type="project" value="TreeGrafter"/>
</dbReference>
<dbReference type="InterPro" id="IPR000315">
    <property type="entry name" value="Znf_B-box"/>
</dbReference>
<dbReference type="GO" id="GO:0008270">
    <property type="term" value="F:zinc ion binding"/>
    <property type="evidence" value="ECO:0007669"/>
    <property type="project" value="UniProtKB-KW"/>
</dbReference>
<dbReference type="GO" id="GO:0043161">
    <property type="term" value="P:proteasome-mediated ubiquitin-dependent protein catabolic process"/>
    <property type="evidence" value="ECO:0007669"/>
    <property type="project" value="TreeGrafter"/>
</dbReference>
<evidence type="ECO:0000313" key="4">
    <source>
        <dbReference type="RefSeq" id="XP_022302025.1"/>
    </source>
</evidence>
<dbReference type="GeneID" id="111109985"/>
<dbReference type="CDD" id="cd19756">
    <property type="entry name" value="Bbox2"/>
    <property type="match status" value="1"/>
</dbReference>
<dbReference type="Gene3D" id="2.120.10.30">
    <property type="entry name" value="TolB, C-terminal domain"/>
    <property type="match status" value="2"/>
</dbReference>
<evidence type="ECO:0000256" key="1">
    <source>
        <dbReference type="PROSITE-ProRule" id="PRU00024"/>
    </source>
</evidence>
<keyword evidence="1" id="KW-0862">Zinc</keyword>
<keyword evidence="3" id="KW-1185">Reference proteome</keyword>
<dbReference type="Proteomes" id="UP000694844">
    <property type="component" value="Chromosome 1"/>
</dbReference>
<gene>
    <name evidence="4" type="primary">LOC111109985</name>
</gene>
<dbReference type="PANTHER" id="PTHR24104:SF25">
    <property type="entry name" value="PROTEIN LIN-41"/>
    <property type="match status" value="1"/>
</dbReference>
<dbReference type="KEGG" id="cvn:111109985"/>
<sequence>METGMQSRNVTVIYSRIPENSKVHVKLCSQCPGNTEYLCHSCQKEFCYYCKERHVIDLDSSNHEVTIYKGRFNHYIHEKCIRHPLQVLDKYCESCVIPICLQCTEHRRHHLLDITEVYENKLRQCKAIAINLRSKALYNCQVLLSGLQSVVKHDVQICRINVKNHHSEILKRSKKIKNIFDRVTSDPYNRRLIDSILLTRKIIKLQNYAKTCEECVSRSVKFLRFIKGSPYSRIHELQPFMVDLIQLITATRIEKKGKRHVQDKYLLKLLPSPVFKRSIIVKEVSHCVHISCLTPDKVWISDGRKLMLINTTTGDTIYTVTDSVHELETGLHTVNSDLFYIDNNYNISKLYGDLKTKTVFIKRIDPLWKPQCVHCSLITGDLLVGMWKQKNKTAKVNRYSNTGKLTQTIQGNLKGFKLYKRPIYMTENNNGDIVVSDWWQHAVVVTERGGKHRFSYTGSHLPGSKLFPRGVCTDALSNILLCVDKKFMVHIIDRNGQLLTYLLISKLTDIFKPRVLSYDFTNHLLLAGSGWKSTVSVYRYINRYLPLTGSEHLLELTITSPVLQRTITLRNVKTCLHISYVKHDKIWVSDNKSNLMLKDSTTGDTVHCVENVCHPSWSGFHTVNRESELIYTTKDHNINKLSRDMGQTSCFITRPDPSMDILSLYCSTLTEDLLVGIFRRNKFTGKVLRYTNTGQLVHTIHNDKQGQKLYSCPNYITENTNGDVVVSDMFCGVVVTSREGEHRFSYKGPPGLCIAPRGICTDSLSHILVCNIQTHTVQLLDKNGQHLSYLLANHSLGIKDPISLSYDANTNLLWVGSESNNTLSVYRYINSHHTTED</sequence>
<dbReference type="AlphaFoldDB" id="A0A8B8BF93"/>
<dbReference type="PROSITE" id="PS50119">
    <property type="entry name" value="ZF_BBOX"/>
    <property type="match status" value="1"/>
</dbReference>
<evidence type="ECO:0000313" key="3">
    <source>
        <dbReference type="Proteomes" id="UP000694844"/>
    </source>
</evidence>
<dbReference type="RefSeq" id="XP_022302025.1">
    <property type="nucleotide sequence ID" value="XM_022446317.1"/>
</dbReference>
<keyword evidence="1" id="KW-0479">Metal-binding</keyword>
<dbReference type="GO" id="GO:0061630">
    <property type="term" value="F:ubiquitin protein ligase activity"/>
    <property type="evidence" value="ECO:0007669"/>
    <property type="project" value="TreeGrafter"/>
</dbReference>
<dbReference type="PANTHER" id="PTHR24104">
    <property type="entry name" value="E3 UBIQUITIN-PROTEIN LIGASE NHLRC1-RELATED"/>
    <property type="match status" value="1"/>
</dbReference>
<name>A0A8B8BF93_CRAVI</name>